<feature type="binding site" evidence="7">
    <location>
        <position position="61"/>
    </location>
    <ligand>
        <name>substrate</name>
    </ligand>
</feature>
<evidence type="ECO:0000313" key="9">
    <source>
        <dbReference type="Proteomes" id="UP000195442"/>
    </source>
</evidence>
<comment type="subcellular location">
    <subcellularLocation>
        <location evidence="7">Cytoplasm</location>
    </subcellularLocation>
</comment>
<evidence type="ECO:0000256" key="7">
    <source>
        <dbReference type="HAMAP-Rule" id="MF_00109"/>
    </source>
</evidence>
<dbReference type="Pfam" id="PF01202">
    <property type="entry name" value="SKI"/>
    <property type="match status" value="1"/>
</dbReference>
<dbReference type="EC" id="2.7.1.71" evidence="7"/>
<dbReference type="GO" id="GO:0005524">
    <property type="term" value="F:ATP binding"/>
    <property type="evidence" value="ECO:0007669"/>
    <property type="project" value="UniProtKB-UniRule"/>
</dbReference>
<dbReference type="PRINTS" id="PR01100">
    <property type="entry name" value="SHIKIMTKNASE"/>
</dbReference>
<feature type="binding site" evidence="7">
    <location>
        <position position="37"/>
    </location>
    <ligand>
        <name>substrate</name>
    </ligand>
</feature>
<dbReference type="GO" id="GO:0008652">
    <property type="term" value="P:amino acid biosynthetic process"/>
    <property type="evidence" value="ECO:0007669"/>
    <property type="project" value="UniProtKB-KW"/>
</dbReference>
<keyword evidence="9" id="KW-1185">Reference proteome</keyword>
<dbReference type="HAMAP" id="MF_00109">
    <property type="entry name" value="Shikimate_kinase"/>
    <property type="match status" value="1"/>
</dbReference>
<dbReference type="InterPro" id="IPR027417">
    <property type="entry name" value="P-loop_NTPase"/>
</dbReference>
<dbReference type="GO" id="GO:0005829">
    <property type="term" value="C:cytosol"/>
    <property type="evidence" value="ECO:0007669"/>
    <property type="project" value="TreeGrafter"/>
</dbReference>
<keyword evidence="2 7" id="KW-0808">Transferase</keyword>
<comment type="catalytic activity">
    <reaction evidence="7">
        <text>shikimate + ATP = 3-phosphoshikimate + ADP + H(+)</text>
        <dbReference type="Rhea" id="RHEA:13121"/>
        <dbReference type="ChEBI" id="CHEBI:15378"/>
        <dbReference type="ChEBI" id="CHEBI:30616"/>
        <dbReference type="ChEBI" id="CHEBI:36208"/>
        <dbReference type="ChEBI" id="CHEBI:145989"/>
        <dbReference type="ChEBI" id="CHEBI:456216"/>
        <dbReference type="EC" id="2.7.1.71"/>
    </reaction>
</comment>
<reference evidence="9" key="1">
    <citation type="submission" date="2017-02" db="EMBL/GenBank/DDBJ databases">
        <authorList>
            <person name="Daims H."/>
        </authorList>
    </citation>
    <scope>NUCLEOTIDE SEQUENCE [LARGE SCALE GENOMIC DNA]</scope>
</reference>
<feature type="binding site" evidence="7">
    <location>
        <position position="122"/>
    </location>
    <ligand>
        <name>ATP</name>
        <dbReference type="ChEBI" id="CHEBI:30616"/>
    </ligand>
</feature>
<evidence type="ECO:0000256" key="6">
    <source>
        <dbReference type="ARBA" id="ARBA00023141"/>
    </source>
</evidence>
<dbReference type="GO" id="GO:0000287">
    <property type="term" value="F:magnesium ion binding"/>
    <property type="evidence" value="ECO:0007669"/>
    <property type="project" value="UniProtKB-UniRule"/>
</dbReference>
<dbReference type="SUPFAM" id="SSF52540">
    <property type="entry name" value="P-loop containing nucleoside triphosphate hydrolases"/>
    <property type="match status" value="1"/>
</dbReference>
<evidence type="ECO:0000256" key="3">
    <source>
        <dbReference type="ARBA" id="ARBA00022741"/>
    </source>
</evidence>
<evidence type="ECO:0000256" key="4">
    <source>
        <dbReference type="ARBA" id="ARBA00022777"/>
    </source>
</evidence>
<keyword evidence="5 7" id="KW-0067">ATP-binding</keyword>
<evidence type="ECO:0000256" key="2">
    <source>
        <dbReference type="ARBA" id="ARBA00022679"/>
    </source>
</evidence>
<accession>A0A1R4HEN7</accession>
<comment type="function">
    <text evidence="7">Catalyzes the specific phosphorylation of the 3-hydroxyl group of shikimic acid using ATP as a cosubstrate.</text>
</comment>
<dbReference type="GO" id="GO:0009073">
    <property type="term" value="P:aromatic amino acid family biosynthetic process"/>
    <property type="evidence" value="ECO:0007669"/>
    <property type="project" value="UniProtKB-KW"/>
</dbReference>
<keyword evidence="6 7" id="KW-0057">Aromatic amino acid biosynthesis</keyword>
<comment type="cofactor">
    <cofactor evidence="7">
        <name>Mg(2+)</name>
        <dbReference type="ChEBI" id="CHEBI:18420"/>
    </cofactor>
    <text evidence="7">Binds 1 Mg(2+) ion per subunit.</text>
</comment>
<dbReference type="CDD" id="cd00464">
    <property type="entry name" value="SK"/>
    <property type="match status" value="1"/>
</dbReference>
<dbReference type="UniPathway" id="UPA00053">
    <property type="reaction ID" value="UER00088"/>
</dbReference>
<comment type="pathway">
    <text evidence="7">Metabolic intermediate biosynthesis; chorismate biosynthesis; chorismate from D-erythrose 4-phosphate and phosphoenolpyruvate: step 5/7.</text>
</comment>
<dbReference type="PANTHER" id="PTHR21087">
    <property type="entry name" value="SHIKIMATE KINASE"/>
    <property type="match status" value="1"/>
</dbReference>
<comment type="caution">
    <text evidence="7">Lacks conserved residue(s) required for the propagation of feature annotation.</text>
</comment>
<evidence type="ECO:0000256" key="5">
    <source>
        <dbReference type="ARBA" id="ARBA00022840"/>
    </source>
</evidence>
<dbReference type="GO" id="GO:0004765">
    <property type="term" value="F:shikimate kinase activity"/>
    <property type="evidence" value="ECO:0007669"/>
    <property type="project" value="UniProtKB-UniRule"/>
</dbReference>
<keyword evidence="1 7" id="KW-0028">Amino-acid biosynthesis</keyword>
<dbReference type="PANTHER" id="PTHR21087:SF16">
    <property type="entry name" value="SHIKIMATE KINASE 1, CHLOROPLASTIC"/>
    <property type="match status" value="1"/>
</dbReference>
<dbReference type="OrthoDB" id="9800332at2"/>
<sequence length="151" mass="17468">MSEPLVNIYLIGFMGCGKSYWGRKLSQKLEIPSCDIDHIIEIKEKSKVSDIFYNNGEDYFRKKEYQVLQDLISINEACIVSCGGTPCFNNNMELMNSHGITIYLKASKEYLFNHLKINRKIRPSIAKLNDTELRNFIDITDIPHPLFQICI</sequence>
<dbReference type="EMBL" id="FUKJ01000357">
    <property type="protein sequence ID" value="SJM94666.1"/>
    <property type="molecule type" value="Genomic_DNA"/>
</dbReference>
<feature type="binding site" evidence="7">
    <location>
        <begin position="15"/>
        <end position="20"/>
    </location>
    <ligand>
        <name>ATP</name>
        <dbReference type="ChEBI" id="CHEBI:30616"/>
    </ligand>
</feature>
<feature type="binding site" evidence="7">
    <location>
        <position position="19"/>
    </location>
    <ligand>
        <name>Mg(2+)</name>
        <dbReference type="ChEBI" id="CHEBI:18420"/>
    </ligand>
</feature>
<organism evidence="8 9">
    <name type="scientific">Crenothrix polyspora</name>
    <dbReference type="NCBI Taxonomy" id="360316"/>
    <lineage>
        <taxon>Bacteria</taxon>
        <taxon>Pseudomonadati</taxon>
        <taxon>Pseudomonadota</taxon>
        <taxon>Gammaproteobacteria</taxon>
        <taxon>Methylococcales</taxon>
        <taxon>Crenotrichaceae</taxon>
        <taxon>Crenothrix</taxon>
    </lineage>
</organism>
<evidence type="ECO:0000313" key="8">
    <source>
        <dbReference type="EMBL" id="SJM94666.1"/>
    </source>
</evidence>
<keyword evidence="7" id="KW-0460">Magnesium</keyword>
<name>A0A1R4HEN7_9GAMM</name>
<feature type="binding site" evidence="7">
    <location>
        <position position="84"/>
    </location>
    <ligand>
        <name>substrate</name>
    </ligand>
</feature>
<keyword evidence="7" id="KW-0479">Metal-binding</keyword>
<dbReference type="InterPro" id="IPR031322">
    <property type="entry name" value="Shikimate/glucono_kinase"/>
</dbReference>
<keyword evidence="3 7" id="KW-0547">Nucleotide-binding</keyword>
<comment type="similarity">
    <text evidence="7">Belongs to the shikimate kinase family.</text>
</comment>
<keyword evidence="7" id="KW-0963">Cytoplasm</keyword>
<dbReference type="AlphaFoldDB" id="A0A1R4HEN7"/>
<dbReference type="Gene3D" id="3.40.50.300">
    <property type="entry name" value="P-loop containing nucleotide triphosphate hydrolases"/>
    <property type="match status" value="1"/>
</dbReference>
<gene>
    <name evidence="7 8" type="primary">aroK</name>
    <name evidence="8" type="ORF">CRENPOLYSF2_420001</name>
</gene>
<dbReference type="GO" id="GO:0009423">
    <property type="term" value="P:chorismate biosynthetic process"/>
    <property type="evidence" value="ECO:0007669"/>
    <property type="project" value="UniProtKB-UniRule"/>
</dbReference>
<dbReference type="InterPro" id="IPR000623">
    <property type="entry name" value="Shikimate_kinase/TSH1"/>
</dbReference>
<proteinExistence type="inferred from homology"/>
<dbReference type="RefSeq" id="WP_087147882.1">
    <property type="nucleotide sequence ID" value="NZ_FUKJ01000357.1"/>
</dbReference>
<evidence type="ECO:0000256" key="1">
    <source>
        <dbReference type="ARBA" id="ARBA00022605"/>
    </source>
</evidence>
<comment type="subunit">
    <text evidence="7">Monomer.</text>
</comment>
<dbReference type="Proteomes" id="UP000195442">
    <property type="component" value="Unassembled WGS sequence"/>
</dbReference>
<protein>
    <recommendedName>
        <fullName evidence="7">Shikimate kinase</fullName>
        <shortName evidence="7">SK</shortName>
        <ecNumber evidence="7">2.7.1.71</ecNumber>
    </recommendedName>
</protein>
<keyword evidence="4 7" id="KW-0418">Kinase</keyword>